<dbReference type="RefSeq" id="WP_172242572.1">
    <property type="nucleotide sequence ID" value="NZ_BMDD01000002.1"/>
</dbReference>
<evidence type="ECO:0008006" key="3">
    <source>
        <dbReference type="Google" id="ProtNLM"/>
    </source>
</evidence>
<proteinExistence type="predicted"/>
<organism evidence="1 2">
    <name type="scientific">Saccharibacillus endophyticus</name>
    <dbReference type="NCBI Taxonomy" id="2060666"/>
    <lineage>
        <taxon>Bacteria</taxon>
        <taxon>Bacillati</taxon>
        <taxon>Bacillota</taxon>
        <taxon>Bacilli</taxon>
        <taxon>Bacillales</taxon>
        <taxon>Paenibacillaceae</taxon>
        <taxon>Saccharibacillus</taxon>
    </lineage>
</organism>
<protein>
    <recommendedName>
        <fullName evidence="3">DUF4179 domain-containing protein</fullName>
    </recommendedName>
</protein>
<sequence length="584" mass="64498">MLRVTEQQIRQGLRGLPDGSPDYEAIWQRICTEVKLRRSGWNEQPGLPAEKPTASRARRWVVAASAAAVMAASGGTAVYFDHAANRAWTAADAGQKLEAYAEAEGVRLTLNNAAIGRQPLTEEEQMSLRMSLRETAGRSFELAEFGESTLTDLDTGQKLEISGTKRNIFRRDAQGEEPVLTQYFSGSLPATGETKRYRLTMKDLFFNQTVETPLEGEFAAGSEYVAIPEEDLKIKITAYDWVSGGNRLNLKYEANRDWPDSQSGDLPSVFSKEPGKIVIKNGEKPLTSPVWGSIGAEQTWSRNTSFTFRKPEGQQIEDLSFAYAYVRTTDKASGEWTIDFAVEGSQAAESNYTLKIDGQQALEERTGMTLPEAVVSPFEVSIPVNRQEGNNGLPGGRFLFYRDILLQVDDLEITGFQAPIPGQPYVPPGIDPKSPENIAFDLVPDAVTDLSGKTLTLKLRNAVVVNEYPDVWTGIEPPGDQGQSFSETMPDQSVMAYKVTRKGKDVHVQTLTENKFYLIGGTHLKVDGRMYESDLNETSSKYGGDFGYRIDVFKNVPEGSDFSINAGSYGVYDSSRDLDLPISD</sequence>
<accession>A0ABQ1ZR79</accession>
<comment type="caution">
    <text evidence="1">The sequence shown here is derived from an EMBL/GenBank/DDBJ whole genome shotgun (WGS) entry which is preliminary data.</text>
</comment>
<dbReference type="Proteomes" id="UP000605427">
    <property type="component" value="Unassembled WGS sequence"/>
</dbReference>
<name>A0ABQ1ZR79_9BACL</name>
<keyword evidence="2" id="KW-1185">Reference proteome</keyword>
<gene>
    <name evidence="1" type="ORF">GCM10007362_18470</name>
</gene>
<evidence type="ECO:0000313" key="1">
    <source>
        <dbReference type="EMBL" id="GGH76353.1"/>
    </source>
</evidence>
<evidence type="ECO:0000313" key="2">
    <source>
        <dbReference type="Proteomes" id="UP000605427"/>
    </source>
</evidence>
<dbReference type="EMBL" id="BMDD01000002">
    <property type="protein sequence ID" value="GGH76353.1"/>
    <property type="molecule type" value="Genomic_DNA"/>
</dbReference>
<reference evidence="2" key="1">
    <citation type="journal article" date="2019" name="Int. J. Syst. Evol. Microbiol.">
        <title>The Global Catalogue of Microorganisms (GCM) 10K type strain sequencing project: providing services to taxonomists for standard genome sequencing and annotation.</title>
        <authorList>
            <consortium name="The Broad Institute Genomics Platform"/>
            <consortium name="The Broad Institute Genome Sequencing Center for Infectious Disease"/>
            <person name="Wu L."/>
            <person name="Ma J."/>
        </authorList>
    </citation>
    <scope>NUCLEOTIDE SEQUENCE [LARGE SCALE GENOMIC DNA]</scope>
    <source>
        <strain evidence="2">CCM 8702</strain>
    </source>
</reference>